<dbReference type="Proteomes" id="UP000286681">
    <property type="component" value="Unassembled WGS sequence"/>
</dbReference>
<protein>
    <submittedName>
        <fullName evidence="2">Uncharacterized protein</fullName>
    </submittedName>
</protein>
<dbReference type="STRING" id="93064.BRX40_12770"/>
<dbReference type="RefSeq" id="WP_075151852.1">
    <property type="nucleotide sequence ID" value="NZ_CP018820.1"/>
</dbReference>
<accession>A0A1L6JCF5</accession>
<evidence type="ECO:0000313" key="3">
    <source>
        <dbReference type="EMBL" id="RSV04758.1"/>
    </source>
</evidence>
<dbReference type="EMBL" id="QQWO01000005">
    <property type="protein sequence ID" value="RSV04758.1"/>
    <property type="molecule type" value="Genomic_DNA"/>
</dbReference>
<organism evidence="2 4">
    <name type="scientific">Sphingomonas koreensis</name>
    <dbReference type="NCBI Taxonomy" id="93064"/>
    <lineage>
        <taxon>Bacteria</taxon>
        <taxon>Pseudomonadati</taxon>
        <taxon>Pseudomonadota</taxon>
        <taxon>Alphaproteobacteria</taxon>
        <taxon>Sphingomonadales</taxon>
        <taxon>Sphingomonadaceae</taxon>
        <taxon>Sphingomonas</taxon>
    </lineage>
</organism>
<reference evidence="3 5" key="3">
    <citation type="submission" date="2018-07" db="EMBL/GenBank/DDBJ databases">
        <title>Genomic and Epidemiologic Investigation of an Indolent Hospital Outbreak.</title>
        <authorList>
            <person name="Johnson R.C."/>
            <person name="Deming C."/>
            <person name="Conlan S."/>
            <person name="Zellmer C.J."/>
            <person name="Michelin A.V."/>
            <person name="Lee-Lin S."/>
            <person name="Thomas P.J."/>
            <person name="Park M."/>
            <person name="Weingarten R.A."/>
            <person name="Less J."/>
            <person name="Dekker J.P."/>
            <person name="Frank K.M."/>
            <person name="Musser K.A."/>
            <person name="Mcquiston J.R."/>
            <person name="Henderson D.K."/>
            <person name="Lau A.F."/>
            <person name="Palmore T.N."/>
            <person name="Segre J.A."/>
        </authorList>
    </citation>
    <scope>NUCLEOTIDE SEQUENCE [LARGE SCALE GENOMIC DNA]</scope>
    <source>
        <strain evidence="3 5">SK-NIH.Env10_0317</strain>
    </source>
</reference>
<evidence type="ECO:0000256" key="1">
    <source>
        <dbReference type="SAM" id="MobiDB-lite"/>
    </source>
</evidence>
<evidence type="ECO:0000313" key="2">
    <source>
        <dbReference type="EMBL" id="APR53180.1"/>
    </source>
</evidence>
<keyword evidence="4" id="KW-1185">Reference proteome</keyword>
<reference evidence="2" key="1">
    <citation type="submission" date="2016-12" db="EMBL/GenBank/DDBJ databases">
        <title>Whole genome sequencing of Sphingomonas koreensis.</title>
        <authorList>
            <person name="Conlan S."/>
            <person name="Thomas P.J."/>
            <person name="Mullikin J."/>
            <person name="Palmore T.N."/>
            <person name="Frank K.M."/>
            <person name="Segre J.A."/>
        </authorList>
    </citation>
    <scope>NUCLEOTIDE SEQUENCE</scope>
    <source>
        <strain evidence="2">ABOJV</strain>
    </source>
</reference>
<dbReference type="OrthoDB" id="8910972at2"/>
<sequence length="444" mass="49054">MPQHIFFSWQADLAPKTGRNLIERALAQAIAAIKADAEVDPAQRELAVDRDTAGVPGSPPLVETIFSKVDRATAFLSDLSYVGTRADGRRMPNPNVLLEHGWALRALSWRRIISVMNVAYGHPDEHPMPFDLQHFRRPILYDCPDDASNEQRAAARESLAVSLRTALRAILDDKKLAIEPAAALPDPIRLTRHVELVRPGDIVGNEIGELFLHAETGTDTGKRPAPHPVTIIAFTPELDPVLGLYCDIRLANPQGALFSYMPFIQLGLARYQEHAVEALKLSHPVQCMVQILPDRAGYVQISGPTSVKVVVSGPAFGSMEDEYHRMRLNVRLMERIPLPGGGEGSWRPARGGDNRDVVMLDQRPNGAIDDELWSIELTLPASHMGTHYGLLIEEYEMLPADPVEQVENAPRGADPLEGTQLFQRGPLFQTTVDLRQPNDPYEGA</sequence>
<feature type="region of interest" description="Disordered" evidence="1">
    <location>
        <begin position="407"/>
        <end position="444"/>
    </location>
</feature>
<dbReference type="GeneID" id="44133435"/>
<reference evidence="4" key="2">
    <citation type="submission" date="2016-12" db="EMBL/GenBank/DDBJ databases">
        <title>Whole genome sequencing of Sphingomonas sp. ABOJV.</title>
        <authorList>
            <person name="Conlan S."/>
            <person name="Thomas P.J."/>
            <person name="Mullikin J."/>
            <person name="Palmore T.N."/>
            <person name="Frank K.M."/>
            <person name="Segre J.A."/>
        </authorList>
    </citation>
    <scope>NUCLEOTIDE SEQUENCE [LARGE SCALE GENOMIC DNA]</scope>
    <source>
        <strain evidence="4">ABOJV</strain>
    </source>
</reference>
<evidence type="ECO:0000313" key="4">
    <source>
        <dbReference type="Proteomes" id="UP000185161"/>
    </source>
</evidence>
<dbReference type="Proteomes" id="UP000185161">
    <property type="component" value="Chromosome"/>
</dbReference>
<dbReference type="AlphaFoldDB" id="A0A1L6JCF5"/>
<dbReference type="KEGG" id="skr:BRX40_12770"/>
<gene>
    <name evidence="2" type="ORF">BRX40_12770</name>
    <name evidence="3" type="ORF">CA257_07550</name>
</gene>
<name>A0A1L6JCF5_9SPHN</name>
<evidence type="ECO:0000313" key="5">
    <source>
        <dbReference type="Proteomes" id="UP000286681"/>
    </source>
</evidence>
<dbReference type="EMBL" id="CP018820">
    <property type="protein sequence ID" value="APR53180.1"/>
    <property type="molecule type" value="Genomic_DNA"/>
</dbReference>
<proteinExistence type="predicted"/>